<keyword evidence="2 10" id="KW-0808">Transferase</keyword>
<organism evidence="12 13">
    <name type="scientific">Bacillus arachidis</name>
    <dbReference type="NCBI Taxonomy" id="2819290"/>
    <lineage>
        <taxon>Bacteria</taxon>
        <taxon>Bacillati</taxon>
        <taxon>Bacillota</taxon>
        <taxon>Bacilli</taxon>
        <taxon>Bacillales</taxon>
        <taxon>Bacillaceae</taxon>
        <taxon>Bacillus</taxon>
    </lineage>
</organism>
<keyword evidence="13" id="KW-1185">Reference proteome</keyword>
<evidence type="ECO:0000256" key="5">
    <source>
        <dbReference type="ARBA" id="ARBA00022763"/>
    </source>
</evidence>
<comment type="catalytic activity">
    <reaction evidence="1 10">
        <text>2 ATP = 3',3'-c-di-AMP + 2 diphosphate</text>
        <dbReference type="Rhea" id="RHEA:35655"/>
        <dbReference type="ChEBI" id="CHEBI:30616"/>
        <dbReference type="ChEBI" id="CHEBI:33019"/>
        <dbReference type="ChEBI" id="CHEBI:71500"/>
        <dbReference type="EC" id="2.7.7.85"/>
    </reaction>
</comment>
<dbReference type="InterPro" id="IPR023763">
    <property type="entry name" value="DNA_integrity_scanning_protein"/>
</dbReference>
<dbReference type="PROSITE" id="PS51794">
    <property type="entry name" value="DAC"/>
    <property type="match status" value="1"/>
</dbReference>
<evidence type="ECO:0000256" key="10">
    <source>
        <dbReference type="HAMAP-Rule" id="MF_01438"/>
    </source>
</evidence>
<evidence type="ECO:0000256" key="7">
    <source>
        <dbReference type="ARBA" id="ARBA00022842"/>
    </source>
</evidence>
<dbReference type="InterPro" id="IPR038331">
    <property type="entry name" value="DisA_sf"/>
</dbReference>
<keyword evidence="3 10" id="KW-0548">Nucleotidyltransferase</keyword>
<dbReference type="Gene3D" id="1.10.150.20">
    <property type="entry name" value="5' to 3' exonuclease, C-terminal subdomain"/>
    <property type="match status" value="1"/>
</dbReference>
<evidence type="ECO:0000256" key="4">
    <source>
        <dbReference type="ARBA" id="ARBA00022741"/>
    </source>
</evidence>
<keyword evidence="6 10" id="KW-0067">ATP-binding</keyword>
<evidence type="ECO:0000313" key="12">
    <source>
        <dbReference type="EMBL" id="MBO1628016.1"/>
    </source>
</evidence>
<keyword evidence="4 10" id="KW-0547">Nucleotide-binding</keyword>
<feature type="binding site" evidence="10">
    <location>
        <position position="76"/>
    </location>
    <ligand>
        <name>ATP</name>
        <dbReference type="ChEBI" id="CHEBI:30616"/>
    </ligand>
</feature>
<evidence type="ECO:0000256" key="6">
    <source>
        <dbReference type="ARBA" id="ARBA00022840"/>
    </source>
</evidence>
<dbReference type="RefSeq" id="WP_026593146.1">
    <property type="nucleotide sequence ID" value="NZ_CP127376.1"/>
</dbReference>
<dbReference type="InterPro" id="IPR036888">
    <property type="entry name" value="DNA_integrity_DisA_N_sf"/>
</dbReference>
<evidence type="ECO:0000256" key="3">
    <source>
        <dbReference type="ARBA" id="ARBA00022695"/>
    </source>
</evidence>
<accession>A0ABS3P494</accession>
<comment type="function">
    <text evidence="10">Has also diadenylate cyclase activity, catalyzing the condensation of 2 ATP molecules into cyclic di-AMP (c-di-AMP). c-di-AMP acts as a signaling molecule that couples DNA integrity with progression of sporulation. The rise in c-di-AMP level generated by DisA while scanning the chromosome, operates as a positive signal that advances sporulation; upon encountering a lesion, the DisA focus arrests at the damaged site and halts c-di-AMP synthesis.</text>
</comment>
<dbReference type="InterPro" id="IPR010994">
    <property type="entry name" value="RuvA_2-like"/>
</dbReference>
<protein>
    <recommendedName>
        <fullName evidence="10">DNA integrity scanning protein DisA</fullName>
    </recommendedName>
    <alternativeName>
        <fullName evidence="10">Cyclic di-AMP synthase</fullName>
        <shortName evidence="10">c-di-AMP synthase</shortName>
    </alternativeName>
    <alternativeName>
        <fullName evidence="10">Diadenylate cyclase</fullName>
        <ecNumber evidence="10">2.7.7.85</ecNumber>
    </alternativeName>
</protein>
<comment type="subunit">
    <text evidence="10">Homooctamer.</text>
</comment>
<comment type="similarity">
    <text evidence="10">Belongs to the DisA family.</text>
</comment>
<dbReference type="SUPFAM" id="SSF143597">
    <property type="entry name" value="YojJ-like"/>
    <property type="match status" value="1"/>
</dbReference>
<comment type="cofactor">
    <cofactor evidence="10">
        <name>Mg(2+)</name>
        <dbReference type="ChEBI" id="CHEBI:18420"/>
    </cofactor>
</comment>
<dbReference type="GO" id="GO:0106408">
    <property type="term" value="F:diadenylate cyclase activity"/>
    <property type="evidence" value="ECO:0007669"/>
    <property type="project" value="UniProtKB-EC"/>
</dbReference>
<evidence type="ECO:0000259" key="11">
    <source>
        <dbReference type="PROSITE" id="PS51794"/>
    </source>
</evidence>
<comment type="function">
    <text evidence="10">Participates in a DNA-damage check-point that is active prior to asymmetric division when DNA is damaged. DisA forms globular foci that rapidly scan along the chromosomes during sporulation, searching for lesions. When a lesion is present, DisA pauses at the lesion site. This triggers a cellular response that culminates in a temporary block in sporulation initiation.</text>
</comment>
<dbReference type="InterPro" id="IPR003390">
    <property type="entry name" value="DNA_integrity_scan_DisA_N"/>
</dbReference>
<dbReference type="Pfam" id="PF10635">
    <property type="entry name" value="DisA-linker"/>
    <property type="match status" value="1"/>
</dbReference>
<feature type="binding site" evidence="10">
    <location>
        <position position="94"/>
    </location>
    <ligand>
        <name>ATP</name>
        <dbReference type="ChEBI" id="CHEBI:30616"/>
    </ligand>
</feature>
<reference evidence="12 13" key="1">
    <citation type="submission" date="2021-03" db="EMBL/GenBank/DDBJ databases">
        <title>Identification of novel Bacillus strains.</title>
        <authorList>
            <person name="Xiao Z."/>
            <person name="Li Y."/>
            <person name="Shen J."/>
        </authorList>
    </citation>
    <scope>NUCLEOTIDE SEQUENCE [LARGE SCALE GENOMIC DNA]</scope>
    <source>
        <strain evidence="12 13">SY8</strain>
    </source>
</reference>
<comment type="caution">
    <text evidence="12">The sequence shown here is derived from an EMBL/GenBank/DDBJ whole genome shotgun (WGS) entry which is preliminary data.</text>
</comment>
<evidence type="ECO:0000256" key="9">
    <source>
        <dbReference type="ARBA" id="ARBA00023204"/>
    </source>
</evidence>
<name>A0ABS3P494_9BACI</name>
<keyword evidence="5 10" id="KW-0227">DNA damage</keyword>
<evidence type="ECO:0000313" key="13">
    <source>
        <dbReference type="Proteomes" id="UP000677611"/>
    </source>
</evidence>
<keyword evidence="8 10" id="KW-0238">DNA-binding</keyword>
<dbReference type="SUPFAM" id="SSF47781">
    <property type="entry name" value="RuvA domain 2-like"/>
    <property type="match status" value="1"/>
</dbReference>
<dbReference type="InterPro" id="IPR018906">
    <property type="entry name" value="DNA_integrity_scan_DisA_link"/>
</dbReference>
<keyword evidence="9 10" id="KW-0234">DNA repair</keyword>
<dbReference type="NCBIfam" id="NF010009">
    <property type="entry name" value="PRK13482.1"/>
    <property type="match status" value="1"/>
</dbReference>
<sequence length="358" mass="40195">MEENKQRVKKSMINILQLVAPGTPLREGIDNVLRAQTGGLIVLGYNDQIKSIVDGGFHINCAFSPASLYELAKMDGALILNETGSKILIANAQLVPESSIDSIETGMRHRTAERVAKQTGSLVVAISQRRNVITLYQGSLRYTLKDIGVILTKANQAIQTLEKYKAVWNDGITNLGILEFEEVVTMSEVVHVLHSVEMVLRIKNEILSYIHELGTEGRLIRLQLTELLADLEAEAALLIKDYYQEKTQDHYQILKKLQELANAQLLEDSDLVKLLGYPGQMSLEESVTPRGYRITSKISRVPPLIIENLINRFKTLQGVCRASINELDDVEGIGEVRAKKIREGLKRIQEHLYMSRHN</sequence>
<feature type="domain" description="DAC" evidence="11">
    <location>
        <begin position="9"/>
        <end position="147"/>
    </location>
</feature>
<dbReference type="PANTHER" id="PTHR34185">
    <property type="entry name" value="DIADENYLATE CYCLASE"/>
    <property type="match status" value="1"/>
</dbReference>
<evidence type="ECO:0000256" key="8">
    <source>
        <dbReference type="ARBA" id="ARBA00023125"/>
    </source>
</evidence>
<proteinExistence type="inferred from homology"/>
<dbReference type="PANTHER" id="PTHR34185:SF3">
    <property type="entry name" value="DNA INTEGRITY SCANNING PROTEIN DISA"/>
    <property type="match status" value="1"/>
</dbReference>
<evidence type="ECO:0000256" key="1">
    <source>
        <dbReference type="ARBA" id="ARBA00000877"/>
    </source>
</evidence>
<dbReference type="EMBL" id="JAGDQJ010000034">
    <property type="protein sequence ID" value="MBO1628016.1"/>
    <property type="molecule type" value="Genomic_DNA"/>
</dbReference>
<dbReference type="Gene3D" id="3.40.1700.10">
    <property type="entry name" value="DNA integrity scanning protein, DisA, N-terminal domain"/>
    <property type="match status" value="1"/>
</dbReference>
<dbReference type="Gene3D" id="1.20.1260.110">
    <property type="entry name" value="DNA integrity scanning linker region"/>
    <property type="match status" value="1"/>
</dbReference>
<dbReference type="Proteomes" id="UP000677611">
    <property type="component" value="Unassembled WGS sequence"/>
</dbReference>
<feature type="binding site" evidence="10">
    <location>
        <begin position="107"/>
        <end position="111"/>
    </location>
    <ligand>
        <name>ATP</name>
        <dbReference type="ChEBI" id="CHEBI:30616"/>
    </ligand>
</feature>
<dbReference type="EC" id="2.7.7.85" evidence="10"/>
<evidence type="ECO:0000256" key="2">
    <source>
        <dbReference type="ARBA" id="ARBA00022679"/>
    </source>
</evidence>
<dbReference type="Pfam" id="PF02457">
    <property type="entry name" value="DAC"/>
    <property type="match status" value="1"/>
</dbReference>
<dbReference type="HAMAP" id="MF_01438">
    <property type="entry name" value="DisA"/>
    <property type="match status" value="1"/>
</dbReference>
<dbReference type="InterPro" id="IPR050338">
    <property type="entry name" value="DisA"/>
</dbReference>
<keyword evidence="7 10" id="KW-0460">Magnesium</keyword>
<gene>
    <name evidence="10 12" type="primary">disA</name>
    <name evidence="12" type="ORF">J4P90_22945</name>
</gene>